<name>A0A076LLR0_9GAMM</name>
<evidence type="ECO:0000313" key="2">
    <source>
        <dbReference type="Proteomes" id="UP000028681"/>
    </source>
</evidence>
<sequence length="38" mass="4709">MFFLVFYITSTQFCRSKDRVIVFFQHKRSFILKKVTFV</sequence>
<dbReference type="AlphaFoldDB" id="A0A076LLR0"/>
<dbReference type="Proteomes" id="UP000028681">
    <property type="component" value="Chromosome"/>
</dbReference>
<proteinExistence type="predicted"/>
<dbReference type="HOGENOM" id="CLU_3327346_0_0_6"/>
<reference evidence="1 2" key="1">
    <citation type="journal article" date="2012" name="PLoS ONE">
        <title>Edwardsiella comparative phylogenomics reveal the new intra/inter-species taxonomic relationships, virulence evolution and niche adaptation mechanisms.</title>
        <authorList>
            <person name="Yang M."/>
            <person name="Lv Y."/>
            <person name="Xiao J."/>
            <person name="Wu H."/>
            <person name="Zheng H."/>
            <person name="Liu Q."/>
            <person name="Zhang Y."/>
            <person name="Wang Q."/>
        </authorList>
    </citation>
    <scope>NUCLEOTIDE SEQUENCE [LARGE SCALE GENOMIC DNA]</scope>
    <source>
        <strain evidence="2">080813</strain>
    </source>
</reference>
<dbReference type="KEGG" id="ete:ETEE_1218"/>
<accession>A0A076LLR0</accession>
<protein>
    <submittedName>
        <fullName evidence="1">Uncharacterized protein</fullName>
    </submittedName>
</protein>
<evidence type="ECO:0000313" key="1">
    <source>
        <dbReference type="EMBL" id="AIJ07677.1"/>
    </source>
</evidence>
<organism evidence="1 2">
    <name type="scientific">Edwardsiella anguillarum ET080813</name>
    <dbReference type="NCBI Taxonomy" id="667120"/>
    <lineage>
        <taxon>Bacteria</taxon>
        <taxon>Pseudomonadati</taxon>
        <taxon>Pseudomonadota</taxon>
        <taxon>Gammaproteobacteria</taxon>
        <taxon>Enterobacterales</taxon>
        <taxon>Hafniaceae</taxon>
        <taxon>Edwardsiella</taxon>
    </lineage>
</organism>
<dbReference type="EMBL" id="CP006664">
    <property type="protein sequence ID" value="AIJ07677.1"/>
    <property type="molecule type" value="Genomic_DNA"/>
</dbReference>
<gene>
    <name evidence="1" type="ORF">ETEE_1218</name>
</gene>